<dbReference type="InterPro" id="IPR044068">
    <property type="entry name" value="CB"/>
</dbReference>
<keyword evidence="2" id="KW-0229">DNA integration</keyword>
<dbReference type="PROSITE" id="PS51898">
    <property type="entry name" value="TYR_RECOMBINASE"/>
    <property type="match status" value="1"/>
</dbReference>
<dbReference type="CDD" id="cd00801">
    <property type="entry name" value="INT_P4_C"/>
    <property type="match status" value="1"/>
</dbReference>
<protein>
    <recommendedName>
        <fullName evidence="10">Site-specific recombinase XerD</fullName>
    </recommendedName>
</protein>
<feature type="domain" description="Tyr recombinase" evidence="6">
    <location>
        <begin position="247"/>
        <end position="426"/>
    </location>
</feature>
<dbReference type="PROSITE" id="PS51900">
    <property type="entry name" value="CB"/>
    <property type="match status" value="1"/>
</dbReference>
<evidence type="ECO:0000256" key="3">
    <source>
        <dbReference type="ARBA" id="ARBA00023125"/>
    </source>
</evidence>
<dbReference type="Gene3D" id="1.10.443.10">
    <property type="entry name" value="Intergrase catalytic core"/>
    <property type="match status" value="1"/>
</dbReference>
<dbReference type="SUPFAM" id="SSF56349">
    <property type="entry name" value="DNA breaking-rejoining enzymes"/>
    <property type="match status" value="1"/>
</dbReference>
<accession>A0ABX5TIJ0</accession>
<evidence type="ECO:0000313" key="9">
    <source>
        <dbReference type="Proteomes" id="UP000298805"/>
    </source>
</evidence>
<dbReference type="Gene3D" id="3.30.160.390">
    <property type="entry name" value="Integrase, DNA-binding domain"/>
    <property type="match status" value="1"/>
</dbReference>
<dbReference type="InterPro" id="IPR011010">
    <property type="entry name" value="DNA_brk_join_enz"/>
</dbReference>
<evidence type="ECO:0008006" key="10">
    <source>
        <dbReference type="Google" id="ProtNLM"/>
    </source>
</evidence>
<feature type="domain" description="Core-binding (CB)" evidence="7">
    <location>
        <begin position="93"/>
        <end position="209"/>
    </location>
</feature>
<dbReference type="InterPro" id="IPR038488">
    <property type="entry name" value="Integrase_DNA-bd_sf"/>
</dbReference>
<evidence type="ECO:0000313" key="8">
    <source>
        <dbReference type="EMBL" id="QCI28337.1"/>
    </source>
</evidence>
<evidence type="ECO:0000259" key="7">
    <source>
        <dbReference type="PROSITE" id="PS51900"/>
    </source>
</evidence>
<evidence type="ECO:0000256" key="2">
    <source>
        <dbReference type="ARBA" id="ARBA00022908"/>
    </source>
</evidence>
<dbReference type="InterPro" id="IPR010998">
    <property type="entry name" value="Integrase_recombinase_N"/>
</dbReference>
<dbReference type="InterPro" id="IPR002104">
    <property type="entry name" value="Integrase_catalytic"/>
</dbReference>
<keyword evidence="9" id="KW-1185">Reference proteome</keyword>
<gene>
    <name evidence="8" type="ORF">C6V80_05010</name>
</gene>
<dbReference type="Pfam" id="PF00589">
    <property type="entry name" value="Phage_integrase"/>
    <property type="match status" value="1"/>
</dbReference>
<evidence type="ECO:0000256" key="1">
    <source>
        <dbReference type="ARBA" id="ARBA00008857"/>
    </source>
</evidence>
<proteinExistence type="inferred from homology"/>
<dbReference type="InterPro" id="IPR013762">
    <property type="entry name" value="Integrase-like_cat_sf"/>
</dbReference>
<evidence type="ECO:0000256" key="5">
    <source>
        <dbReference type="PROSITE-ProRule" id="PRU01248"/>
    </source>
</evidence>
<dbReference type="Proteomes" id="UP000298805">
    <property type="component" value="Chromosome"/>
</dbReference>
<sequence length="464" mass="55078">MVPRVTQRVTQGGYTMTLREIKALKWNGKRELYRVEQGLYVEVLKNKKVYRLLTKKNGKQIKATLCDFDEMSLTDVKKLKDKILLSIRDMDYNETTELIRKELGIRESKRDKVLKTKKAKEREKFLLKNIIQEFLVTRTRQEQNRIQNYIIRLLGDKDVREITKRDIIDFFQKVKTLNVNPKQTTYQSNKMATIKRLKNNLNLFYKYLYLKYDVEHNPIANLTMKDIERLLGEKYQVTHFKATTNITDIQELYFNIWQLKTDYDVKSNKHKATSIYTKYALMFLILSALRNGTLRRLTWDMVNWKKEVIEIPGEITKTKKDFRLPLSNTMRKILEDLKQIEKHPKGLIFKGKNGEVMSENTLNAKIKKLSDGKTTAHGIRSTFSTILKERGENPLYIEEQLMHVVENKVGQAYTRTDYLEQRRHLLKTWAFFVTAKVDSYLEKEKEKEMLKNMPKITDGEEFPF</sequence>
<dbReference type="PANTHER" id="PTHR30629">
    <property type="entry name" value="PROPHAGE INTEGRASE"/>
    <property type="match status" value="1"/>
</dbReference>
<organism evidence="8 9">
    <name type="scientific">Caminibacter pacificus</name>
    <dbReference type="NCBI Taxonomy" id="1424653"/>
    <lineage>
        <taxon>Bacteria</taxon>
        <taxon>Pseudomonadati</taxon>
        <taxon>Campylobacterota</taxon>
        <taxon>Epsilonproteobacteria</taxon>
        <taxon>Nautiliales</taxon>
        <taxon>Nautiliaceae</taxon>
        <taxon>Caminibacter</taxon>
    </lineage>
</organism>
<dbReference type="EMBL" id="CP027432">
    <property type="protein sequence ID" value="QCI28337.1"/>
    <property type="molecule type" value="Genomic_DNA"/>
</dbReference>
<dbReference type="Gene3D" id="1.10.150.130">
    <property type="match status" value="1"/>
</dbReference>
<dbReference type="InterPro" id="IPR050808">
    <property type="entry name" value="Phage_Integrase"/>
</dbReference>
<comment type="similarity">
    <text evidence="1">Belongs to the 'phage' integrase family.</text>
</comment>
<keyword evidence="3 5" id="KW-0238">DNA-binding</keyword>
<evidence type="ECO:0000259" key="6">
    <source>
        <dbReference type="PROSITE" id="PS51898"/>
    </source>
</evidence>
<evidence type="ECO:0000256" key="4">
    <source>
        <dbReference type="ARBA" id="ARBA00023172"/>
    </source>
</evidence>
<dbReference type="PANTHER" id="PTHR30629:SF2">
    <property type="entry name" value="PROPHAGE INTEGRASE INTS-RELATED"/>
    <property type="match status" value="1"/>
</dbReference>
<reference evidence="8" key="1">
    <citation type="submission" date="2019-06" db="EMBL/GenBank/DDBJ databases">
        <title>A comparative analysis of the Nautiliaceae.</title>
        <authorList>
            <person name="Grosche A."/>
            <person name="Smedile F."/>
            <person name="Vetriani C."/>
        </authorList>
    </citation>
    <scope>NUCLEOTIDE SEQUENCE</scope>
    <source>
        <strain evidence="8">TB6</strain>
    </source>
</reference>
<name>A0ABX5TIJ0_9BACT</name>
<keyword evidence="4" id="KW-0233">DNA recombination</keyword>